<keyword evidence="2" id="KW-1185">Reference proteome</keyword>
<organism evidence="1 2">
    <name type="scientific">Miscanthus lutarioriparius</name>
    <dbReference type="NCBI Taxonomy" id="422564"/>
    <lineage>
        <taxon>Eukaryota</taxon>
        <taxon>Viridiplantae</taxon>
        <taxon>Streptophyta</taxon>
        <taxon>Embryophyta</taxon>
        <taxon>Tracheophyta</taxon>
        <taxon>Spermatophyta</taxon>
        <taxon>Magnoliopsida</taxon>
        <taxon>Liliopsida</taxon>
        <taxon>Poales</taxon>
        <taxon>Poaceae</taxon>
        <taxon>PACMAD clade</taxon>
        <taxon>Panicoideae</taxon>
        <taxon>Andropogonodae</taxon>
        <taxon>Andropogoneae</taxon>
        <taxon>Saccharinae</taxon>
        <taxon>Miscanthus</taxon>
    </lineage>
</organism>
<proteinExistence type="predicted"/>
<evidence type="ECO:0000313" key="1">
    <source>
        <dbReference type="EMBL" id="CAD6210859.1"/>
    </source>
</evidence>
<reference evidence="1" key="1">
    <citation type="submission" date="2020-10" db="EMBL/GenBank/DDBJ databases">
        <authorList>
            <person name="Han B."/>
            <person name="Lu T."/>
            <person name="Zhao Q."/>
            <person name="Huang X."/>
            <person name="Zhao Y."/>
        </authorList>
    </citation>
    <scope>NUCLEOTIDE SEQUENCE</scope>
</reference>
<sequence>MPSPAVNVNNQLVSNVKLLDMEGVLAMSSSWSETFGDDGPSRVDLWFLEDYKSNVWVCKCRIELPVEDISRFLGLLDLWTAVVVSHEGDVLVDLMNRLLGYDREGNSVANLPCDCSLLEIGPHMLKRSLVPHASLGMKNHSPNKPPFL</sequence>
<dbReference type="EMBL" id="CAJGYO010000002">
    <property type="protein sequence ID" value="CAD6210859.1"/>
    <property type="molecule type" value="Genomic_DNA"/>
</dbReference>
<comment type="caution">
    <text evidence="1">The sequence shown here is derived from an EMBL/GenBank/DDBJ whole genome shotgun (WGS) entry which is preliminary data.</text>
</comment>
<name>A0A811MQH6_9POAL</name>
<evidence type="ECO:0000313" key="2">
    <source>
        <dbReference type="Proteomes" id="UP000604825"/>
    </source>
</evidence>
<dbReference type="Proteomes" id="UP000604825">
    <property type="component" value="Unassembled WGS sequence"/>
</dbReference>
<protein>
    <submittedName>
        <fullName evidence="1">Uncharacterized protein</fullName>
    </submittedName>
</protein>
<gene>
    <name evidence="1" type="ORF">NCGR_LOCUS6894</name>
</gene>
<accession>A0A811MQH6</accession>
<dbReference type="OrthoDB" id="581771at2759"/>
<dbReference type="AlphaFoldDB" id="A0A811MQH6"/>